<dbReference type="GO" id="GO:0016020">
    <property type="term" value="C:membrane"/>
    <property type="evidence" value="ECO:0007669"/>
    <property type="project" value="UniProtKB-SubCell"/>
</dbReference>
<organism evidence="9 10">
    <name type="scientific">Atta colombica</name>
    <dbReference type="NCBI Taxonomy" id="520822"/>
    <lineage>
        <taxon>Eukaryota</taxon>
        <taxon>Metazoa</taxon>
        <taxon>Ecdysozoa</taxon>
        <taxon>Arthropoda</taxon>
        <taxon>Hexapoda</taxon>
        <taxon>Insecta</taxon>
        <taxon>Pterygota</taxon>
        <taxon>Neoptera</taxon>
        <taxon>Endopterygota</taxon>
        <taxon>Hymenoptera</taxon>
        <taxon>Apocrita</taxon>
        <taxon>Aculeata</taxon>
        <taxon>Formicoidea</taxon>
        <taxon>Formicidae</taxon>
        <taxon>Myrmicinae</taxon>
        <taxon>Atta</taxon>
    </lineage>
</organism>
<evidence type="ECO:0000256" key="7">
    <source>
        <dbReference type="SAM" id="SignalP"/>
    </source>
</evidence>
<feature type="transmembrane region" description="Helical" evidence="6">
    <location>
        <begin position="1015"/>
        <end position="1035"/>
    </location>
</feature>
<dbReference type="SUPFAM" id="SSF103473">
    <property type="entry name" value="MFS general substrate transporter"/>
    <property type="match status" value="2"/>
</dbReference>
<feature type="transmembrane region" description="Helical" evidence="6">
    <location>
        <begin position="561"/>
        <end position="578"/>
    </location>
</feature>
<feature type="transmembrane region" description="Helical" evidence="6">
    <location>
        <begin position="1582"/>
        <end position="1600"/>
    </location>
</feature>
<proteinExistence type="predicted"/>
<dbReference type="InterPro" id="IPR017850">
    <property type="entry name" value="Alkaline_phosphatase_core_sf"/>
</dbReference>
<gene>
    <name evidence="9" type="ORF">ALC53_04359</name>
</gene>
<feature type="transmembrane region" description="Helical" evidence="6">
    <location>
        <begin position="1139"/>
        <end position="1157"/>
    </location>
</feature>
<keyword evidence="4 6" id="KW-0472">Membrane</keyword>
<dbReference type="InterPro" id="IPR005828">
    <property type="entry name" value="MFS_sugar_transport-like"/>
</dbReference>
<protein>
    <submittedName>
        <fullName evidence="9">Organic cation transporter protein</fullName>
    </submittedName>
</protein>
<feature type="transmembrane region" description="Helical" evidence="6">
    <location>
        <begin position="979"/>
        <end position="1003"/>
    </location>
</feature>
<dbReference type="Gene3D" id="1.20.1250.20">
    <property type="entry name" value="MFS general substrate transporter like domains"/>
    <property type="match status" value="2"/>
</dbReference>
<evidence type="ECO:0000256" key="4">
    <source>
        <dbReference type="ARBA" id="ARBA00023136"/>
    </source>
</evidence>
<feature type="transmembrane region" description="Helical" evidence="6">
    <location>
        <begin position="955"/>
        <end position="973"/>
    </location>
</feature>
<feature type="transmembrane region" description="Helical" evidence="6">
    <location>
        <begin position="735"/>
        <end position="758"/>
    </location>
</feature>
<keyword evidence="7" id="KW-0732">Signal</keyword>
<feature type="transmembrane region" description="Helical" evidence="6">
    <location>
        <begin position="779"/>
        <end position="800"/>
    </location>
</feature>
<dbReference type="InterPro" id="IPR036259">
    <property type="entry name" value="MFS_trans_sf"/>
</dbReference>
<feature type="transmembrane region" description="Helical" evidence="6">
    <location>
        <begin position="1466"/>
        <end position="1486"/>
    </location>
</feature>
<sequence>MISAAPFVSLFLFLLNVWAIPVPDVPKLLIVSYDAFRYDYFERKLTPFMSQLKAQGTSTDYMINIFVTKTFPNHHTMATGFYAETHGVVDNEFFDSSKNNTTKYSYELYHYNNNILPIWTVNEKNGRHSGTMMWPGSVFAYQGTSPTFAQAFNDTIPWEKRIDELLSWFVHPTNPINLGILYIEDPDYHGHAIGINSPEFNEILQKLDNITKYMHNKIDYYGLTDALNVIHLSDHGMASVTMERIINLTNYINVTDYTFVGTSPGLHIFPHPGKEEIIYQNLKFAADQTKTFKVYRREDIPKKYHYGNNTRVGPIFVIAEVGYAFQNLYDAIEFYKQKFNITVDNRTEFGLHGYNNEAKEMHPFFFANGPAFMPKCKLEPFNNTDLFPLFCEILNLKCPMVNGTLSHITKCLRTQSKDVSISTYKMFIAVIITTTLIGISVVATIIYRKKRRLVYNYRLDPIRSTKKLLPPIFSRGTSEVSVDSDMPPQEKFPASAGVSGDLSPQDASPDGGLSTSASSDGLSTVKGRKSDDDQDDQEQPKDMDFDDLLPHVGEFGTYQRILFVLMIPFAFFVAWVYFSQIFITLVPEEHWCRVPELEDLTVEERIALAIPVGEDGYSKCSMYDVNYTEVLLNGIKEANPSWPTKGCSHGWEFNFTDIPYETVATELGWVCEHSALPTTAQSVFFIGAIFGGLIFGWIADRYGRIPALVGANVTGFLAGVATVLAGSFWEFALCRFFVGFAFDNCFTMMYILVSHIINLSSKYLFFSVLEYVGPKWRTFVANMSIALFFTFAACILPWIAYFLADWRMTCIAISVPLALAIAAPWLVPESARWLVSQNQVEKAIRILGKFERINGTKVPENVYQQFRETCARVCKEQEADKTYSVVDLFKSPRLRNITILLIIIWMAISLVFDGHVRNVNNLGLDVFVTFTIAAFTELPADTFLTLVLDRWGRRWLACGTMVISGIFSIWASAVSNNIYSATLAIVGRFWVNISYNIGLQYAAEVLPTVVRAQGVALIHIMGYVASILAPFVVYLDTVSSILPLLVLGVIGVLGGLLTLLLPETLDKDLPQTLQDGEDFGKDQKIWDMPCLSKTMKNSNGVKNPIDTADSNESVTLTRSKLETFDDILPYVGDFGRYQWLLLLALLPYSIAYATLYFSQFFLTLVPQEHWCKIEELISSNLTQEERVEIGVPRSQNYPYYDQCHRRDLDFFAFVNRRKDNHSIEWKANKTVDCNQWEYNFTQIPYASIATELDWVCDQEYLISMAQSIFFCGSIVGGLLFGWVADHRGRIPALMLCNGIGLLASIATASANTFWSFAVCRFFTGLAFDNCINIPLIIVLEYMAVKRRTLVVNVAFGIYFAAGSTILPWIAYYVANWKFFAYVSAIPMMSVFITPWILPESARWFVANGRIDKMLQKLQRIAKINKKCPDTRIFEIFVRNLTATDTQRESATIFDILKSPRLAKNTILLIFFWSLTVIAFDGHVYSLKLLPSSVFVSFSLACSTELPAGLLLTLLLDRWGRRFCGFITLAMTCLFSFAELLLHSIAGKLTMSVLSRFCLNMAANVGLQYAAELLPTPIRTQGVALIHIFGIIAHSIAPYVVDSAKIWYWLPMMIISIVSFAAAALILFLPETLGRDLPQTLRQGEDFGKGQSFWTLPCCDITRPRSNRQRYYHSTEL</sequence>
<keyword evidence="3 6" id="KW-1133">Transmembrane helix</keyword>
<dbReference type="PROSITE" id="PS50850">
    <property type="entry name" value="MFS"/>
    <property type="match status" value="2"/>
</dbReference>
<evidence type="ECO:0000313" key="9">
    <source>
        <dbReference type="EMBL" id="KYM85871.1"/>
    </source>
</evidence>
<dbReference type="PANTHER" id="PTHR24064">
    <property type="entry name" value="SOLUTE CARRIER FAMILY 22 MEMBER"/>
    <property type="match status" value="1"/>
</dbReference>
<feature type="compositionally biased region" description="Polar residues" evidence="5">
    <location>
        <begin position="513"/>
        <end position="522"/>
    </location>
</feature>
<name>A0A151I4F7_9HYME</name>
<feature type="domain" description="Major facilitator superfamily (MFS) profile" evidence="8">
    <location>
        <begin position="622"/>
        <end position="1066"/>
    </location>
</feature>
<feature type="region of interest" description="Disordered" evidence="5">
    <location>
        <begin position="493"/>
        <end position="546"/>
    </location>
</feature>
<feature type="transmembrane region" description="Helical" evidence="6">
    <location>
        <begin position="1492"/>
        <end position="1515"/>
    </location>
</feature>
<comment type="subcellular location">
    <subcellularLocation>
        <location evidence="1">Membrane</location>
        <topology evidence="1">Multi-pass membrane protein</topology>
    </subcellularLocation>
</comment>
<dbReference type="FunFam" id="1.20.1250.20:FF:000023">
    <property type="entry name" value="Solute carrier family 22 member 6"/>
    <property type="match status" value="1"/>
</dbReference>
<feature type="chain" id="PRO_5007581954" evidence="7">
    <location>
        <begin position="20"/>
        <end position="1676"/>
    </location>
</feature>
<evidence type="ECO:0000256" key="2">
    <source>
        <dbReference type="ARBA" id="ARBA00022692"/>
    </source>
</evidence>
<dbReference type="EMBL" id="KQ976448">
    <property type="protein sequence ID" value="KYM85871.1"/>
    <property type="molecule type" value="Genomic_DNA"/>
</dbReference>
<feature type="transmembrane region" description="Helical" evidence="6">
    <location>
        <begin position="926"/>
        <end position="948"/>
    </location>
</feature>
<feature type="domain" description="Major facilitator superfamily (MFS) profile" evidence="8">
    <location>
        <begin position="1205"/>
        <end position="1632"/>
    </location>
</feature>
<evidence type="ECO:0000256" key="3">
    <source>
        <dbReference type="ARBA" id="ARBA00022989"/>
    </source>
</evidence>
<feature type="transmembrane region" description="Helical" evidence="6">
    <location>
        <begin position="1290"/>
        <end position="1308"/>
    </location>
</feature>
<reference evidence="9 10" key="1">
    <citation type="submission" date="2015-09" db="EMBL/GenBank/DDBJ databases">
        <title>Atta colombica WGS genome.</title>
        <authorList>
            <person name="Nygaard S."/>
            <person name="Hu H."/>
            <person name="Boomsma J."/>
            <person name="Zhang G."/>
        </authorList>
    </citation>
    <scope>NUCLEOTIDE SEQUENCE [LARGE SCALE GENOMIC DNA]</scope>
    <source>
        <strain evidence="9">Treedump-2</strain>
        <tissue evidence="9">Whole body</tissue>
    </source>
</reference>
<dbReference type="Pfam" id="PF01663">
    <property type="entry name" value="Phosphodiest"/>
    <property type="match status" value="1"/>
</dbReference>
<dbReference type="InterPro" id="IPR002591">
    <property type="entry name" value="Phosphodiest/P_Trfase"/>
</dbReference>
<evidence type="ECO:0000259" key="8">
    <source>
        <dbReference type="PROSITE" id="PS50850"/>
    </source>
</evidence>
<feature type="signal peptide" evidence="7">
    <location>
        <begin position="1"/>
        <end position="19"/>
    </location>
</feature>
<evidence type="ECO:0000313" key="10">
    <source>
        <dbReference type="Proteomes" id="UP000078540"/>
    </source>
</evidence>
<feature type="transmembrane region" description="Helical" evidence="6">
    <location>
        <begin position="1260"/>
        <end position="1283"/>
    </location>
</feature>
<evidence type="ECO:0000256" key="1">
    <source>
        <dbReference type="ARBA" id="ARBA00004141"/>
    </source>
</evidence>
<dbReference type="Gene3D" id="3.40.720.10">
    <property type="entry name" value="Alkaline Phosphatase, subunit A"/>
    <property type="match status" value="1"/>
</dbReference>
<evidence type="ECO:0000256" key="6">
    <source>
        <dbReference type="SAM" id="Phobius"/>
    </source>
</evidence>
<feature type="transmembrane region" description="Helical" evidence="6">
    <location>
        <begin position="806"/>
        <end position="827"/>
    </location>
</feature>
<feature type="transmembrane region" description="Helical" evidence="6">
    <location>
        <begin position="1522"/>
        <end position="1546"/>
    </location>
</feature>
<feature type="transmembrane region" description="Helical" evidence="6">
    <location>
        <begin position="679"/>
        <end position="698"/>
    </location>
</feature>
<feature type="transmembrane region" description="Helical" evidence="6">
    <location>
        <begin position="1378"/>
        <end position="1397"/>
    </location>
</feature>
<evidence type="ECO:0000256" key="5">
    <source>
        <dbReference type="SAM" id="MobiDB-lite"/>
    </source>
</evidence>
<dbReference type="Proteomes" id="UP000078540">
    <property type="component" value="Unassembled WGS sequence"/>
</dbReference>
<feature type="transmembrane region" description="Helical" evidence="6">
    <location>
        <begin position="1606"/>
        <end position="1628"/>
    </location>
</feature>
<dbReference type="InterPro" id="IPR020846">
    <property type="entry name" value="MFS_dom"/>
</dbReference>
<keyword evidence="10" id="KW-1185">Reference proteome</keyword>
<feature type="transmembrane region" description="Helical" evidence="6">
    <location>
        <begin position="1314"/>
        <end position="1337"/>
    </location>
</feature>
<accession>A0A151I4F7</accession>
<feature type="transmembrane region" description="Helical" evidence="6">
    <location>
        <begin position="897"/>
        <end position="914"/>
    </location>
</feature>
<keyword evidence="2 6" id="KW-0812">Transmembrane</keyword>
<dbReference type="Pfam" id="PF00083">
    <property type="entry name" value="Sugar_tr"/>
    <property type="match status" value="2"/>
</dbReference>
<feature type="transmembrane region" description="Helical" evidence="6">
    <location>
        <begin position="426"/>
        <end position="447"/>
    </location>
</feature>
<dbReference type="SUPFAM" id="SSF53649">
    <property type="entry name" value="Alkaline phosphatase-like"/>
    <property type="match status" value="1"/>
</dbReference>
<dbReference type="STRING" id="520822.A0A151I4F7"/>
<dbReference type="CDD" id="cd16018">
    <property type="entry name" value="Enpp"/>
    <property type="match status" value="1"/>
</dbReference>
<dbReference type="Gene3D" id="3.30.1360.180">
    <property type="match status" value="1"/>
</dbReference>
<feature type="transmembrane region" description="Helical" evidence="6">
    <location>
        <begin position="705"/>
        <end position="729"/>
    </location>
</feature>
<dbReference type="GO" id="GO:0022857">
    <property type="term" value="F:transmembrane transporter activity"/>
    <property type="evidence" value="ECO:0007669"/>
    <property type="project" value="InterPro"/>
</dbReference>
<feature type="transmembrane region" description="Helical" evidence="6">
    <location>
        <begin position="1041"/>
        <end position="1061"/>
    </location>
</feature>
<feature type="transmembrane region" description="Helical" evidence="6">
    <location>
        <begin position="1349"/>
        <end position="1372"/>
    </location>
</feature>